<feature type="domain" description="DUF7605" evidence="1">
    <location>
        <begin position="493"/>
        <end position="546"/>
    </location>
</feature>
<evidence type="ECO:0000259" key="1">
    <source>
        <dbReference type="Pfam" id="PF24564"/>
    </source>
</evidence>
<feature type="domain" description="DUF7605" evidence="1">
    <location>
        <begin position="563"/>
        <end position="619"/>
    </location>
</feature>
<reference evidence="2" key="1">
    <citation type="journal article" date="2020" name="Stud. Mycol.">
        <title>101 Dothideomycetes genomes: a test case for predicting lifestyles and emergence of pathogens.</title>
        <authorList>
            <person name="Haridas S."/>
            <person name="Albert R."/>
            <person name="Binder M."/>
            <person name="Bloem J."/>
            <person name="Labutti K."/>
            <person name="Salamov A."/>
            <person name="Andreopoulos B."/>
            <person name="Baker S."/>
            <person name="Barry K."/>
            <person name="Bills G."/>
            <person name="Bluhm B."/>
            <person name="Cannon C."/>
            <person name="Castanera R."/>
            <person name="Culley D."/>
            <person name="Daum C."/>
            <person name="Ezra D."/>
            <person name="Gonzalez J."/>
            <person name="Henrissat B."/>
            <person name="Kuo A."/>
            <person name="Liang C."/>
            <person name="Lipzen A."/>
            <person name="Lutzoni F."/>
            <person name="Magnuson J."/>
            <person name="Mondo S."/>
            <person name="Nolan M."/>
            <person name="Ohm R."/>
            <person name="Pangilinan J."/>
            <person name="Park H.-J."/>
            <person name="Ramirez L."/>
            <person name="Alfaro M."/>
            <person name="Sun H."/>
            <person name="Tritt A."/>
            <person name="Yoshinaga Y."/>
            <person name="Zwiers L.-H."/>
            <person name="Turgeon B."/>
            <person name="Goodwin S."/>
            <person name="Spatafora J."/>
            <person name="Crous P."/>
            <person name="Grigoriev I."/>
        </authorList>
    </citation>
    <scope>NUCLEOTIDE SEQUENCE</scope>
    <source>
        <strain evidence="2">CBS 116005</strain>
    </source>
</reference>
<sequence>MPGMAKAMTADQSCTYVGTEYESPFPNQTKAFAAQIEYFNIDRIGDMLSRLLKDYNTFNFQLPEDCDQDEKQELNRLAKTASSTFRSLFCDTPEFESPRAAQEHLETSFREDEENGLEALELMVGWGDHIEYLEADTQDELLEQLNSLVSSTSRYEEPALWPLVRKVRVGLEGPRNLKYITLVDLPGLDDINKIRADTSIEIMRDCDTIWIVTKIDRAITDTIVDSLVMRFGKSYKMVIICTGIDDNIDKGLAEHRVGEGHSIGDHNTLLAREQELSKLVRDLPRKIKTRKDKLEGHNAAKKKAKRPLTEAAKEKLRGYILQLEGTLEVTEQELQAVKQQRWELLVDARNANVIRRLKEEKTDQLTSGTTLEVFCVSNLHYLALKGAKTITGPRLNAEATGVPALRVYILQSAAPAHLAALENFISHRFTTFMKGLAMWARSYSVKGAAQLLKAVKKPQGMVQDIIDNYVKSLTTASRALVIDPLIAAQQDLVKSAFKVLDEKRKWQWSTMRAFIRRDGNHRTSVVPRQCWNEQFLDAANKLNRENLRRFAQEEDKLGVEFAGIKQAYDEYHHDLKKELRNIKLDLMQDRHGAYLTEAMSSVYDKCKNDCGAGVKKRVLDAFEVSLNPKLRDHEPSELTSPFATMCVKFKAAVAREVKKKSKPLERKTKDILREIYRQFDDMVDKKIDDKEEIRLRKEFRAFLDEMEPKFESIKKRLAALKAGHAAGQEFAKA</sequence>
<dbReference type="InterPro" id="IPR056024">
    <property type="entry name" value="DUF7605"/>
</dbReference>
<dbReference type="InterPro" id="IPR027417">
    <property type="entry name" value="P-loop_NTPase"/>
</dbReference>
<dbReference type="AlphaFoldDB" id="A0A6G1L3J6"/>
<dbReference type="PANTHER" id="PTHR36681:SF3">
    <property type="entry name" value="NUCLEAR GTPASE, GERMINAL CENTER-ASSOCIATED, TANDEM DUPLICATE 3"/>
    <property type="match status" value="1"/>
</dbReference>
<name>A0A6G1L3J6_9PEZI</name>
<dbReference type="Gene3D" id="3.40.50.300">
    <property type="entry name" value="P-loop containing nucleotide triphosphate hydrolases"/>
    <property type="match status" value="1"/>
</dbReference>
<dbReference type="Proteomes" id="UP000799436">
    <property type="component" value="Unassembled WGS sequence"/>
</dbReference>
<organism evidence="2 3">
    <name type="scientific">Teratosphaeria nubilosa</name>
    <dbReference type="NCBI Taxonomy" id="161662"/>
    <lineage>
        <taxon>Eukaryota</taxon>
        <taxon>Fungi</taxon>
        <taxon>Dikarya</taxon>
        <taxon>Ascomycota</taxon>
        <taxon>Pezizomycotina</taxon>
        <taxon>Dothideomycetes</taxon>
        <taxon>Dothideomycetidae</taxon>
        <taxon>Mycosphaerellales</taxon>
        <taxon>Teratosphaeriaceae</taxon>
        <taxon>Teratosphaeria</taxon>
    </lineage>
</organism>
<evidence type="ECO:0000313" key="3">
    <source>
        <dbReference type="Proteomes" id="UP000799436"/>
    </source>
</evidence>
<proteinExistence type="predicted"/>
<keyword evidence="3" id="KW-1185">Reference proteome</keyword>
<evidence type="ECO:0000313" key="2">
    <source>
        <dbReference type="EMBL" id="KAF2767503.1"/>
    </source>
</evidence>
<accession>A0A6G1L3J6</accession>
<gene>
    <name evidence="2" type="ORF">EJ03DRAFT_376077</name>
</gene>
<dbReference type="PANTHER" id="PTHR36681">
    <property type="entry name" value="NUCLEAR GTPASE, GERMINAL CENTER-ASSOCIATED, TANDEM DUPLICATE 3"/>
    <property type="match status" value="1"/>
</dbReference>
<dbReference type="EMBL" id="ML995855">
    <property type="protein sequence ID" value="KAF2767503.1"/>
    <property type="molecule type" value="Genomic_DNA"/>
</dbReference>
<dbReference type="Pfam" id="PF24564">
    <property type="entry name" value="DUF7605"/>
    <property type="match status" value="2"/>
</dbReference>
<protein>
    <recommendedName>
        <fullName evidence="1">DUF7605 domain-containing protein</fullName>
    </recommendedName>
</protein>
<dbReference type="OrthoDB" id="3598281at2759"/>